<organism evidence="9 10">
    <name type="scientific">Pinibacter aurantiacus</name>
    <dbReference type="NCBI Taxonomy" id="2851599"/>
    <lineage>
        <taxon>Bacteria</taxon>
        <taxon>Pseudomonadati</taxon>
        <taxon>Bacteroidota</taxon>
        <taxon>Chitinophagia</taxon>
        <taxon>Chitinophagales</taxon>
        <taxon>Chitinophagaceae</taxon>
        <taxon>Pinibacter</taxon>
    </lineage>
</organism>
<dbReference type="Pfam" id="PF07715">
    <property type="entry name" value="Plug"/>
    <property type="match status" value="1"/>
</dbReference>
<evidence type="ECO:0000259" key="7">
    <source>
        <dbReference type="Pfam" id="PF07660"/>
    </source>
</evidence>
<dbReference type="InterPro" id="IPR023996">
    <property type="entry name" value="TonB-dep_OMP_SusC/RagA"/>
</dbReference>
<dbReference type="Proteomes" id="UP000812270">
    <property type="component" value="Unassembled WGS sequence"/>
</dbReference>
<dbReference type="InterPro" id="IPR039426">
    <property type="entry name" value="TonB-dep_rcpt-like"/>
</dbReference>
<evidence type="ECO:0000259" key="6">
    <source>
        <dbReference type="Pfam" id="PF00593"/>
    </source>
</evidence>
<sequence length="1094" mass="121801">MKKMRFGLSPRTARLTIKCLLMTKLAIILGLVFTIPSFANSYGQKISLELDNVSLKDALKAIEKQDYYRFVYQSRIISKDQKVSIHVTDAQLNDVLGILLQNSTLGYKKVNDKLVVILDANTIKETANIGIGITGKVTDAEGKPLHGVSIMEKGTNNGTSTRDDGSFMLTVTGDNSVLLFSIVGYSSKEIPVKKNTVLTVALEASNKELEQVVVIGYGSQRKADVTSAVASVKSENFVKGPVLDAGQLIQGKVAGLTVSSSSGDPTSGSQILLRGNTTLFGANTDPLVLVDGIPSSLKTVAPEDIESIDVLKDGSAAAIYGVRGTNGVILITTKRAKGNNVNSVEYSGSLSTQTIARKMEMLTADDYRQQIKDGLRDSSWNLGSSTDWLKEISRTPVSTVQNVTFRGGNNKTNYLVSANYRYLQGIFLKSDNVTFTGRADINHSMFNDKLKFNLGLLSQNNNFTQTQDGGTFNGYVYRQALIFNPTSPTKNADGTWFQQTSNFNYENPLSRIYESDGKTQSVTNRMSANISFTPIDGLKFNGLFSYTRLNQEAGYSETKQHISTIRDGLNGYAAVGTVQSIDRLAEITAEYAKTLGRHRFSVLGGYGYQENEYFNFYERNYDFPTDIFGYSSIQLGNALKEGKGTMYSYKGETNLISFFGRLQYSYADKYLLLASLRREAASQLYGAAKPWGTFPSVSLGWRITKEGFMQGQTLFDDIKLRGGYGVTGNPPASLFLGVAQIGYGTYNYANGEWIQTLGPTQNANPYLKWEEKHESNIGLDFTMLHGRLSGNVDYYIRRIKGLLYNYEVPSPPNLFPTTEANVGTMENKGLEVSLNFIAVRKKDFQWTTSVNFSTNTNKLESLSNDLYKATSNYFTTGSTGEPIQTFTHIVNVGQNIGDFYGFKVMGLDDQGKWIYEGKDGKPVAYGDFAHSFEDKKVLGNGLPKYYAAWNNNLRYKSWELGVTMRGAFKYQILNFQRMYYENPTLQNYNRLKSAYNKPYGKALLTAPLEYNSYYIENGDFWKIDNITLSYNFDKLHSKYIKSMRVYATTLNTFVITGYKGVDPEVNRLGLNPGDDDRDKYPTTRTYTLGVNVNF</sequence>
<evidence type="ECO:0000256" key="5">
    <source>
        <dbReference type="RuleBase" id="RU003357"/>
    </source>
</evidence>
<feature type="domain" description="TonB-dependent receptor plug" evidence="8">
    <location>
        <begin position="222"/>
        <end position="328"/>
    </location>
</feature>
<dbReference type="Pfam" id="PF13715">
    <property type="entry name" value="CarbopepD_reg_2"/>
    <property type="match status" value="1"/>
</dbReference>
<keyword evidence="4" id="KW-0812">Transmembrane</keyword>
<dbReference type="InterPro" id="IPR023997">
    <property type="entry name" value="TonB-dep_OMP_SusC/RagA_CS"/>
</dbReference>
<feature type="domain" description="TonB-dependent receptor-like beta-barrel" evidence="6">
    <location>
        <begin position="462"/>
        <end position="929"/>
    </location>
</feature>
<accession>A0A9E2W6Y3</accession>
<feature type="domain" description="Secretin/TonB short N-terminal" evidence="7">
    <location>
        <begin position="68"/>
        <end position="117"/>
    </location>
</feature>
<evidence type="ECO:0000259" key="8">
    <source>
        <dbReference type="Pfam" id="PF07715"/>
    </source>
</evidence>
<dbReference type="InterPro" id="IPR011662">
    <property type="entry name" value="Secretin/TonB_short_N"/>
</dbReference>
<dbReference type="AlphaFoldDB" id="A0A9E2W6Y3"/>
<evidence type="ECO:0000256" key="3">
    <source>
        <dbReference type="ARBA" id="ARBA00023237"/>
    </source>
</evidence>
<gene>
    <name evidence="9" type="ORF">KTO63_25570</name>
</gene>
<dbReference type="Pfam" id="PF00593">
    <property type="entry name" value="TonB_dep_Rec_b-barrel"/>
    <property type="match status" value="1"/>
</dbReference>
<keyword evidence="4" id="KW-1134">Transmembrane beta strand</keyword>
<dbReference type="Pfam" id="PF07660">
    <property type="entry name" value="STN"/>
    <property type="match status" value="1"/>
</dbReference>
<dbReference type="InterPro" id="IPR000531">
    <property type="entry name" value="Beta-barrel_TonB"/>
</dbReference>
<keyword evidence="5" id="KW-0798">TonB box</keyword>
<keyword evidence="10" id="KW-1185">Reference proteome</keyword>
<name>A0A9E2W6Y3_9BACT</name>
<reference evidence="9" key="1">
    <citation type="submission" date="2021-06" db="EMBL/GenBank/DDBJ databases">
        <authorList>
            <person name="Huq M.A."/>
        </authorList>
    </citation>
    <scope>NUCLEOTIDE SEQUENCE</scope>
    <source>
        <strain evidence="9">MAH-26</strain>
    </source>
</reference>
<keyword evidence="1 4" id="KW-0813">Transport</keyword>
<evidence type="ECO:0000313" key="9">
    <source>
        <dbReference type="EMBL" id="MBV4360559.1"/>
    </source>
</evidence>
<dbReference type="GO" id="GO:0009279">
    <property type="term" value="C:cell outer membrane"/>
    <property type="evidence" value="ECO:0007669"/>
    <property type="project" value="UniProtKB-SubCell"/>
</dbReference>
<comment type="caution">
    <text evidence="9">The sequence shown here is derived from an EMBL/GenBank/DDBJ whole genome shotgun (WGS) entry which is preliminary data.</text>
</comment>
<keyword evidence="2 4" id="KW-0472">Membrane</keyword>
<evidence type="ECO:0000313" key="10">
    <source>
        <dbReference type="Proteomes" id="UP000812270"/>
    </source>
</evidence>
<evidence type="ECO:0000256" key="2">
    <source>
        <dbReference type="ARBA" id="ARBA00023136"/>
    </source>
</evidence>
<protein>
    <submittedName>
        <fullName evidence="9">SusC/RagA family TonB-linked outer membrane protein</fullName>
    </submittedName>
</protein>
<dbReference type="PROSITE" id="PS52016">
    <property type="entry name" value="TONB_DEPENDENT_REC_3"/>
    <property type="match status" value="1"/>
</dbReference>
<dbReference type="EMBL" id="JAHSPG010000018">
    <property type="protein sequence ID" value="MBV4360559.1"/>
    <property type="molecule type" value="Genomic_DNA"/>
</dbReference>
<evidence type="ECO:0000256" key="1">
    <source>
        <dbReference type="ARBA" id="ARBA00022448"/>
    </source>
</evidence>
<comment type="similarity">
    <text evidence="4 5">Belongs to the TonB-dependent receptor family.</text>
</comment>
<dbReference type="NCBIfam" id="TIGR04056">
    <property type="entry name" value="OMP_RagA_SusC"/>
    <property type="match status" value="1"/>
</dbReference>
<dbReference type="InterPro" id="IPR012910">
    <property type="entry name" value="Plug_dom"/>
</dbReference>
<proteinExistence type="inferred from homology"/>
<comment type="subcellular location">
    <subcellularLocation>
        <location evidence="4">Cell outer membrane</location>
        <topology evidence="4">Multi-pass membrane protein</topology>
    </subcellularLocation>
</comment>
<evidence type="ECO:0000256" key="4">
    <source>
        <dbReference type="PROSITE-ProRule" id="PRU01360"/>
    </source>
</evidence>
<dbReference type="NCBIfam" id="TIGR04057">
    <property type="entry name" value="SusC_RagA_signa"/>
    <property type="match status" value="1"/>
</dbReference>
<keyword evidence="3 4" id="KW-0998">Cell outer membrane</keyword>